<dbReference type="EMBL" id="JACDUS010000016">
    <property type="protein sequence ID" value="MBA2883067.1"/>
    <property type="molecule type" value="Genomic_DNA"/>
</dbReference>
<accession>A0A7W0HM98</accession>
<reference evidence="1 2" key="1">
    <citation type="submission" date="2020-07" db="EMBL/GenBank/DDBJ databases">
        <title>Genomic Encyclopedia of Type Strains, Phase IV (KMG-IV): sequencing the most valuable type-strain genomes for metagenomic binning, comparative biology and taxonomic classification.</title>
        <authorList>
            <person name="Goeker M."/>
        </authorList>
    </citation>
    <scope>NUCLEOTIDE SEQUENCE [LARGE SCALE GENOMIC DNA]</scope>
    <source>
        <strain evidence="1 2">DSM 17721</strain>
    </source>
</reference>
<proteinExistence type="predicted"/>
<sequence length="84" mass="10183">MALKRKPRTRQAMPDHVRRLFLIGSGCNTQYTPQEIRELWQKYGRQFLQSLPPYDERQSEFQRKPMIFNLLGTTEEREWKKLNA</sequence>
<evidence type="ECO:0000313" key="2">
    <source>
        <dbReference type="Proteomes" id="UP000525298"/>
    </source>
</evidence>
<comment type="caution">
    <text evidence="1">The sequence shown here is derived from an EMBL/GenBank/DDBJ whole genome shotgun (WGS) entry which is preliminary data.</text>
</comment>
<dbReference type="Proteomes" id="UP000525298">
    <property type="component" value="Unassembled WGS sequence"/>
</dbReference>
<keyword evidence="2" id="KW-1185">Reference proteome</keyword>
<organism evidence="1 2">
    <name type="scientific">Desulfosalsimonas propionicica</name>
    <dbReference type="NCBI Taxonomy" id="332175"/>
    <lineage>
        <taxon>Bacteria</taxon>
        <taxon>Pseudomonadati</taxon>
        <taxon>Thermodesulfobacteriota</taxon>
        <taxon>Desulfobacteria</taxon>
        <taxon>Desulfobacterales</taxon>
        <taxon>Desulfosalsimonadaceae</taxon>
        <taxon>Desulfosalsimonas</taxon>
    </lineage>
</organism>
<dbReference type="AlphaFoldDB" id="A0A7W0HM98"/>
<evidence type="ECO:0000313" key="1">
    <source>
        <dbReference type="EMBL" id="MBA2883067.1"/>
    </source>
</evidence>
<dbReference type="RefSeq" id="WP_181552683.1">
    <property type="nucleotide sequence ID" value="NZ_JACDUS010000016.1"/>
</dbReference>
<name>A0A7W0HM98_9BACT</name>
<gene>
    <name evidence="1" type="ORF">HNR65_003424</name>
</gene>
<protein>
    <submittedName>
        <fullName evidence="1">Uncharacterized protein</fullName>
    </submittedName>
</protein>